<evidence type="ECO:0000313" key="2">
    <source>
        <dbReference type="EMBL" id="SFL23415.1"/>
    </source>
</evidence>
<protein>
    <recommendedName>
        <fullName evidence="4">Transposase IS30-like HTH domain-containing protein</fullName>
    </recommendedName>
</protein>
<feature type="region of interest" description="Disordered" evidence="1">
    <location>
        <begin position="36"/>
        <end position="59"/>
    </location>
</feature>
<gene>
    <name evidence="2" type="ORF">SAMN04488518_1257</name>
</gene>
<proteinExistence type="predicted"/>
<accession>A0A1I4FZZ4</accession>
<sequence length="59" mass="6923">MTDRFERHRQAWTPEETRKLHMLVAKGMSLKAIAKSLTRSEESTKNKAKQDKLKILKAR</sequence>
<dbReference type="Proteomes" id="UP000199598">
    <property type="component" value="Unassembled WGS sequence"/>
</dbReference>
<evidence type="ECO:0000313" key="3">
    <source>
        <dbReference type="Proteomes" id="UP000199598"/>
    </source>
</evidence>
<organism evidence="2 3">
    <name type="scientific">Pseudovibrio ascidiaceicola</name>
    <dbReference type="NCBI Taxonomy" id="285279"/>
    <lineage>
        <taxon>Bacteria</taxon>
        <taxon>Pseudomonadati</taxon>
        <taxon>Pseudomonadota</taxon>
        <taxon>Alphaproteobacteria</taxon>
        <taxon>Hyphomicrobiales</taxon>
        <taxon>Stappiaceae</taxon>
        <taxon>Pseudovibrio</taxon>
    </lineage>
</organism>
<name>A0A1I4FZZ4_9HYPH</name>
<reference evidence="2 3" key="1">
    <citation type="submission" date="2016-10" db="EMBL/GenBank/DDBJ databases">
        <authorList>
            <person name="Varghese N."/>
            <person name="Submissions S."/>
        </authorList>
    </citation>
    <scope>NUCLEOTIDE SEQUENCE [LARGE SCALE GENOMIC DNA]</scope>
    <source>
        <strain evidence="2 3">DSM 16392</strain>
    </source>
</reference>
<comment type="caution">
    <text evidence="2">The sequence shown here is derived from an EMBL/GenBank/DDBJ whole genome shotgun (WGS) entry which is preliminary data.</text>
</comment>
<evidence type="ECO:0000256" key="1">
    <source>
        <dbReference type="SAM" id="MobiDB-lite"/>
    </source>
</evidence>
<dbReference type="EMBL" id="FOSK01000025">
    <property type="protein sequence ID" value="SFL23415.1"/>
    <property type="molecule type" value="Genomic_DNA"/>
</dbReference>
<dbReference type="Gene3D" id="1.10.10.60">
    <property type="entry name" value="Homeodomain-like"/>
    <property type="match status" value="1"/>
</dbReference>
<keyword evidence="3" id="KW-1185">Reference proteome</keyword>
<evidence type="ECO:0008006" key="4">
    <source>
        <dbReference type="Google" id="ProtNLM"/>
    </source>
</evidence>
<feature type="compositionally biased region" description="Basic and acidic residues" evidence="1">
    <location>
        <begin position="38"/>
        <end position="59"/>
    </location>
</feature>